<name>A0A0R3PKP9_ANGCS</name>
<protein>
    <submittedName>
        <fullName evidence="1 3">Uncharacterized protein</fullName>
    </submittedName>
</protein>
<sequence length="125" mass="13877">MPSSRESLGRLRARPLHVHRQLGTKGDRSHCGLVAGCVCRASVRVCAVVCLLHIIRKSSRIVLELLPYGFQQMKLSSIRSSTISSEIVDDVNDTLEEIEDARAPLLVNTKEKPLRSVDQFVNNAI</sequence>
<gene>
    <name evidence="1" type="ORF">ACOC_LOCUS5200</name>
</gene>
<evidence type="ECO:0000313" key="2">
    <source>
        <dbReference type="Proteomes" id="UP000267027"/>
    </source>
</evidence>
<accession>A0A0R3PKP9</accession>
<organism evidence="3">
    <name type="scientific">Angiostrongylus costaricensis</name>
    <name type="common">Nematode worm</name>
    <dbReference type="NCBI Taxonomy" id="334426"/>
    <lineage>
        <taxon>Eukaryota</taxon>
        <taxon>Metazoa</taxon>
        <taxon>Ecdysozoa</taxon>
        <taxon>Nematoda</taxon>
        <taxon>Chromadorea</taxon>
        <taxon>Rhabditida</taxon>
        <taxon>Rhabditina</taxon>
        <taxon>Rhabditomorpha</taxon>
        <taxon>Strongyloidea</taxon>
        <taxon>Metastrongylidae</taxon>
        <taxon>Angiostrongylus</taxon>
    </lineage>
</organism>
<reference evidence="3" key="1">
    <citation type="submission" date="2017-02" db="UniProtKB">
        <authorList>
            <consortium name="WormBaseParasite"/>
        </authorList>
    </citation>
    <scope>IDENTIFICATION</scope>
</reference>
<evidence type="ECO:0000313" key="1">
    <source>
        <dbReference type="EMBL" id="VDM56785.1"/>
    </source>
</evidence>
<proteinExistence type="predicted"/>
<reference evidence="1 2" key="2">
    <citation type="submission" date="2018-11" db="EMBL/GenBank/DDBJ databases">
        <authorList>
            <consortium name="Pathogen Informatics"/>
        </authorList>
    </citation>
    <scope>NUCLEOTIDE SEQUENCE [LARGE SCALE GENOMIC DNA]</scope>
    <source>
        <strain evidence="1 2">Costa Rica</strain>
    </source>
</reference>
<dbReference type="Proteomes" id="UP000267027">
    <property type="component" value="Unassembled WGS sequence"/>
</dbReference>
<dbReference type="WBParaSite" id="ACOC_0000519901-mRNA-1">
    <property type="protein sequence ID" value="ACOC_0000519901-mRNA-1"/>
    <property type="gene ID" value="ACOC_0000519901"/>
</dbReference>
<dbReference type="AlphaFoldDB" id="A0A0R3PKP9"/>
<dbReference type="EMBL" id="UYYA01003855">
    <property type="protein sequence ID" value="VDM56785.1"/>
    <property type="molecule type" value="Genomic_DNA"/>
</dbReference>
<evidence type="ECO:0000313" key="3">
    <source>
        <dbReference type="WBParaSite" id="ACOC_0000519901-mRNA-1"/>
    </source>
</evidence>
<keyword evidence="2" id="KW-1185">Reference proteome</keyword>